<dbReference type="Proteomes" id="UP001430637">
    <property type="component" value="Unassembled WGS sequence"/>
</dbReference>
<name>A0ABS8F882_9FIRM</name>
<dbReference type="RefSeq" id="WP_227620727.1">
    <property type="nucleotide sequence ID" value="NZ_JAJEQL010000009.1"/>
</dbReference>
<dbReference type="SUPFAM" id="SSF56519">
    <property type="entry name" value="Penicillin binding protein dimerisation domain"/>
    <property type="match status" value="1"/>
</dbReference>
<organism evidence="2 3">
    <name type="scientific">Faecalibacterium butyricigenerans</name>
    <dbReference type="NCBI Taxonomy" id="1851427"/>
    <lineage>
        <taxon>Bacteria</taxon>
        <taxon>Bacillati</taxon>
        <taxon>Bacillota</taxon>
        <taxon>Clostridia</taxon>
        <taxon>Eubacteriales</taxon>
        <taxon>Oscillospiraceae</taxon>
        <taxon>Faecalibacterium</taxon>
    </lineage>
</organism>
<dbReference type="InterPro" id="IPR001460">
    <property type="entry name" value="PCN-bd_Tpept"/>
</dbReference>
<evidence type="ECO:0000313" key="2">
    <source>
        <dbReference type="EMBL" id="MCC2199148.1"/>
    </source>
</evidence>
<dbReference type="PANTHER" id="PTHR30627">
    <property type="entry name" value="PEPTIDOGLYCAN D,D-TRANSPEPTIDASE"/>
    <property type="match status" value="1"/>
</dbReference>
<feature type="domain" description="Penicillin-binding protein transpeptidase" evidence="1">
    <location>
        <begin position="217"/>
        <end position="522"/>
    </location>
</feature>
<protein>
    <submittedName>
        <fullName evidence="2">Penicillin-binding protein 2</fullName>
    </submittedName>
</protein>
<dbReference type="InterPro" id="IPR050515">
    <property type="entry name" value="Beta-lactam/transpept"/>
</dbReference>
<accession>A0ABS8F882</accession>
<sequence>MSGRRVLALYGALLLGFAAVVCRLYWLCSNTGYAARASAQSEAVLRLPAARGNFYDCDGLPLTGLSEQWLALCFPGEGSYARLYPYADADGQAVLYRERNASRPFLLEVAQDVRVLGVRCYAVPRRYAAAPLAEHLIGYLDGEGRGAAGLEAALDDILSTGGQDILRCAVTAQGRLRRGSEPVLEKASAAAQGVRLTLSRSIQRAAEGVAAESMAAGCILILEAGSGKVRACVSRPGFDPAHVGESLTAPDSPLLNRALSAYAVGSVFKPVVAAAALEAGEGDFVRDCPGYDSLNGQVYRCAGSVPHGLVGLGGALEKSCNGYFIELGRRLGPERVRQMAAALGFGKGQDIAAGLRASAGVLPEAETLENEGQFANFCFGQGELLATPLQAAGMMNAIAAGGVYRSPLFVECVVDEATGEELAPLAHGSARRVFSEEMAKRLQGLLAGVVAEGTGQQAAPAEGTAAGKTGTAQTGQFREGEELKNYWFAGFYPADRPRWTIVVMQDAQTEPEVSSAAVFARLCDALAAGEDG</sequence>
<comment type="caution">
    <text evidence="2">The sequence shown here is derived from an EMBL/GenBank/DDBJ whole genome shotgun (WGS) entry which is preliminary data.</text>
</comment>
<gene>
    <name evidence="2" type="ORF">LKD23_05155</name>
</gene>
<reference evidence="2" key="1">
    <citation type="submission" date="2021-10" db="EMBL/GenBank/DDBJ databases">
        <title>Anaerobic single-cell dispensing facilitates the cultivation of human gut bacteria.</title>
        <authorList>
            <person name="Afrizal A."/>
        </authorList>
    </citation>
    <scope>NUCLEOTIDE SEQUENCE</scope>
    <source>
        <strain evidence="2">CLA-AA-H233</strain>
    </source>
</reference>
<dbReference type="SUPFAM" id="SSF56601">
    <property type="entry name" value="beta-lactamase/transpeptidase-like"/>
    <property type="match status" value="1"/>
</dbReference>
<evidence type="ECO:0000259" key="1">
    <source>
        <dbReference type="Pfam" id="PF00905"/>
    </source>
</evidence>
<dbReference type="Gene3D" id="3.90.1310.10">
    <property type="entry name" value="Penicillin-binding protein 2a (Domain 2)"/>
    <property type="match status" value="1"/>
</dbReference>
<dbReference type="InterPro" id="IPR036138">
    <property type="entry name" value="PBP_dimer_sf"/>
</dbReference>
<evidence type="ECO:0000313" key="3">
    <source>
        <dbReference type="Proteomes" id="UP001430637"/>
    </source>
</evidence>
<proteinExistence type="predicted"/>
<dbReference type="Pfam" id="PF00905">
    <property type="entry name" value="Transpeptidase"/>
    <property type="match status" value="1"/>
</dbReference>
<dbReference type="InterPro" id="IPR012338">
    <property type="entry name" value="Beta-lactam/transpept-like"/>
</dbReference>
<dbReference type="Gene3D" id="3.40.710.10">
    <property type="entry name" value="DD-peptidase/beta-lactamase superfamily"/>
    <property type="match status" value="1"/>
</dbReference>
<dbReference type="EMBL" id="JAJEQL010000009">
    <property type="protein sequence ID" value="MCC2199148.1"/>
    <property type="molecule type" value="Genomic_DNA"/>
</dbReference>
<keyword evidence="3" id="KW-1185">Reference proteome</keyword>